<dbReference type="EMBL" id="JAYMYQ010000001">
    <property type="protein sequence ID" value="KAK7360112.1"/>
    <property type="molecule type" value="Genomic_DNA"/>
</dbReference>
<organism evidence="3 4">
    <name type="scientific">Canavalia gladiata</name>
    <name type="common">Sword bean</name>
    <name type="synonym">Dolichos gladiatus</name>
    <dbReference type="NCBI Taxonomy" id="3824"/>
    <lineage>
        <taxon>Eukaryota</taxon>
        <taxon>Viridiplantae</taxon>
        <taxon>Streptophyta</taxon>
        <taxon>Embryophyta</taxon>
        <taxon>Tracheophyta</taxon>
        <taxon>Spermatophyta</taxon>
        <taxon>Magnoliopsida</taxon>
        <taxon>eudicotyledons</taxon>
        <taxon>Gunneridae</taxon>
        <taxon>Pentapetalae</taxon>
        <taxon>rosids</taxon>
        <taxon>fabids</taxon>
        <taxon>Fabales</taxon>
        <taxon>Fabaceae</taxon>
        <taxon>Papilionoideae</taxon>
        <taxon>50 kb inversion clade</taxon>
        <taxon>NPAAA clade</taxon>
        <taxon>indigoferoid/millettioid clade</taxon>
        <taxon>Phaseoleae</taxon>
        <taxon>Canavalia</taxon>
    </lineage>
</organism>
<sequence length="100" mass="10373">MNMIHPSFFLLAALAIFHSSVVGWEMSSPQPLPAASLESNGGGGGGSSPPKVDFANDVSVHQLTLVWGGGGVVAEQPPQQHVRPQPHVRPVCAGGEKEVP</sequence>
<feature type="compositionally biased region" description="Low complexity" evidence="1">
    <location>
        <begin position="76"/>
        <end position="91"/>
    </location>
</feature>
<gene>
    <name evidence="3" type="ORF">VNO77_02088</name>
</gene>
<proteinExistence type="predicted"/>
<protein>
    <submittedName>
        <fullName evidence="3">Uncharacterized protein</fullName>
    </submittedName>
</protein>
<dbReference type="AlphaFoldDB" id="A0AAN9MXM0"/>
<accession>A0AAN9MXM0</accession>
<evidence type="ECO:0000256" key="2">
    <source>
        <dbReference type="SAM" id="SignalP"/>
    </source>
</evidence>
<evidence type="ECO:0000313" key="3">
    <source>
        <dbReference type="EMBL" id="KAK7360112.1"/>
    </source>
</evidence>
<keyword evidence="2" id="KW-0732">Signal</keyword>
<feature type="signal peptide" evidence="2">
    <location>
        <begin position="1"/>
        <end position="23"/>
    </location>
</feature>
<feature type="region of interest" description="Disordered" evidence="1">
    <location>
        <begin position="25"/>
        <end position="54"/>
    </location>
</feature>
<reference evidence="3 4" key="1">
    <citation type="submission" date="2024-01" db="EMBL/GenBank/DDBJ databases">
        <title>The genomes of 5 underutilized Papilionoideae crops provide insights into root nodulation and disease resistanc.</title>
        <authorList>
            <person name="Jiang F."/>
        </authorList>
    </citation>
    <scope>NUCLEOTIDE SEQUENCE [LARGE SCALE GENOMIC DNA]</scope>
    <source>
        <strain evidence="3">LVBAO_FW01</strain>
        <tissue evidence="3">Leaves</tissue>
    </source>
</reference>
<evidence type="ECO:0000313" key="4">
    <source>
        <dbReference type="Proteomes" id="UP001367508"/>
    </source>
</evidence>
<feature type="region of interest" description="Disordered" evidence="1">
    <location>
        <begin position="75"/>
        <end position="100"/>
    </location>
</feature>
<name>A0AAN9MXM0_CANGL</name>
<dbReference type="Proteomes" id="UP001367508">
    <property type="component" value="Unassembled WGS sequence"/>
</dbReference>
<evidence type="ECO:0000256" key="1">
    <source>
        <dbReference type="SAM" id="MobiDB-lite"/>
    </source>
</evidence>
<feature type="chain" id="PRO_5042936253" evidence="2">
    <location>
        <begin position="24"/>
        <end position="100"/>
    </location>
</feature>
<keyword evidence="4" id="KW-1185">Reference proteome</keyword>
<comment type="caution">
    <text evidence="3">The sequence shown here is derived from an EMBL/GenBank/DDBJ whole genome shotgun (WGS) entry which is preliminary data.</text>
</comment>